<accession>A0ABW4GHT1</accession>
<evidence type="ECO:0008006" key="4">
    <source>
        <dbReference type="Google" id="ProtNLM"/>
    </source>
</evidence>
<keyword evidence="1" id="KW-0472">Membrane</keyword>
<dbReference type="RefSeq" id="WP_219537256.1">
    <property type="nucleotide sequence ID" value="NZ_JAHKRM010000036.1"/>
</dbReference>
<reference evidence="3" key="1">
    <citation type="journal article" date="2019" name="Int. J. Syst. Evol. Microbiol.">
        <title>The Global Catalogue of Microorganisms (GCM) 10K type strain sequencing project: providing services to taxonomists for standard genome sequencing and annotation.</title>
        <authorList>
            <consortium name="The Broad Institute Genomics Platform"/>
            <consortium name="The Broad Institute Genome Sequencing Center for Infectious Disease"/>
            <person name="Wu L."/>
            <person name="Ma J."/>
        </authorList>
    </citation>
    <scope>NUCLEOTIDE SEQUENCE [LARGE SCALE GENOMIC DNA]</scope>
    <source>
        <strain evidence="3">CGMCC 1.15399</strain>
    </source>
</reference>
<evidence type="ECO:0000256" key="1">
    <source>
        <dbReference type="SAM" id="Phobius"/>
    </source>
</evidence>
<proteinExistence type="predicted"/>
<protein>
    <recommendedName>
        <fullName evidence="4">Histidine kinase</fullName>
    </recommendedName>
</protein>
<dbReference type="PROSITE" id="PS51257">
    <property type="entry name" value="PROKAR_LIPOPROTEIN"/>
    <property type="match status" value="1"/>
</dbReference>
<feature type="transmembrane region" description="Helical" evidence="1">
    <location>
        <begin position="31"/>
        <end position="48"/>
    </location>
</feature>
<evidence type="ECO:0000313" key="2">
    <source>
        <dbReference type="EMBL" id="MFD1541843.1"/>
    </source>
</evidence>
<feature type="transmembrane region" description="Helical" evidence="1">
    <location>
        <begin position="5"/>
        <end position="25"/>
    </location>
</feature>
<keyword evidence="1" id="KW-0812">Transmembrane</keyword>
<feature type="transmembrane region" description="Helical" evidence="1">
    <location>
        <begin position="53"/>
        <end position="72"/>
    </location>
</feature>
<keyword evidence="3" id="KW-1185">Reference proteome</keyword>
<dbReference type="EMBL" id="JBHUCM010000030">
    <property type="protein sequence ID" value="MFD1541843.1"/>
    <property type="molecule type" value="Genomic_DNA"/>
</dbReference>
<comment type="caution">
    <text evidence="2">The sequence shown here is derived from an EMBL/GenBank/DDBJ whole genome shotgun (WGS) entry which is preliminary data.</text>
</comment>
<keyword evidence="1" id="KW-1133">Transmembrane helix</keyword>
<gene>
    <name evidence="2" type="ORF">ACFSJ0_32670</name>
</gene>
<organism evidence="2 3">
    <name type="scientific">Nonomuraea guangzhouensis</name>
    <dbReference type="NCBI Taxonomy" id="1291555"/>
    <lineage>
        <taxon>Bacteria</taxon>
        <taxon>Bacillati</taxon>
        <taxon>Actinomycetota</taxon>
        <taxon>Actinomycetes</taxon>
        <taxon>Streptosporangiales</taxon>
        <taxon>Streptosporangiaceae</taxon>
        <taxon>Nonomuraea</taxon>
    </lineage>
</organism>
<evidence type="ECO:0000313" key="3">
    <source>
        <dbReference type="Proteomes" id="UP001597097"/>
    </source>
</evidence>
<feature type="transmembrane region" description="Helical" evidence="1">
    <location>
        <begin position="84"/>
        <end position="106"/>
    </location>
</feature>
<sequence>MRGRLLEVLIPAGFVCAVGGCVLAAMTVSQTTARVILVAVTVGLFAIWARHYFAALATGAMAWCFVTGFLVHAEGELAFGPGDLVRLAALAAAALAGCAYGHVLHVRRSSRRRRRLMRARTDARRAPMLRGRLLHARAGDVRYQAR</sequence>
<dbReference type="Proteomes" id="UP001597097">
    <property type="component" value="Unassembled WGS sequence"/>
</dbReference>
<name>A0ABW4GHT1_9ACTN</name>